<sequence>MRRQSWIHLLLFLDYLTQGKDTGLDYLIWTSCWVECKPCLAEKAFWKVTSRSQKGINANGQWTFGNDGFEAYGLSQIDIGEDRVAYGYSCQLCFPEGSFVKGSMSEISTAEVSMVEICVFDGGTIQVCTNQAGTGEDNLLHSDKHEISIVESSIAEIGMRKVGTGEVGTGEIGTTQVGIDKIGIFKVGTVKVSTTQVSTTKIGTTQVSIAEIDTTQVGVVKENTTQVVTTQVNATQIRTANLVFRIIKTVAFIIISLFSPSIPMLNTLSQLFELFFVCHGYLPFLSSLFLSINYPFCGFKKESNYE</sequence>
<dbReference type="EMBL" id="ADVG01000002">
    <property type="protein sequence ID" value="EFH86285.1"/>
    <property type="molecule type" value="Genomic_DNA"/>
</dbReference>
<keyword evidence="3" id="KW-1185">Reference proteome</keyword>
<evidence type="ECO:0000313" key="2">
    <source>
        <dbReference type="EMBL" id="EFH86285.1"/>
    </source>
</evidence>
<dbReference type="Proteomes" id="UP000004508">
    <property type="component" value="Unassembled WGS sequence"/>
</dbReference>
<proteinExistence type="predicted"/>
<keyword evidence="1" id="KW-1133">Transmembrane helix</keyword>
<dbReference type="AlphaFoldDB" id="D6TKI5"/>
<reference evidence="2 3" key="1">
    <citation type="journal article" date="2011" name="Stand. Genomic Sci.">
        <title>Non-contiguous finished genome sequence and contextual data of the filamentous soil bacterium Ktedonobacter racemifer type strain (SOSP1-21).</title>
        <authorList>
            <person name="Chang Y.J."/>
            <person name="Land M."/>
            <person name="Hauser L."/>
            <person name="Chertkov O."/>
            <person name="Del Rio T.G."/>
            <person name="Nolan M."/>
            <person name="Copeland A."/>
            <person name="Tice H."/>
            <person name="Cheng J.F."/>
            <person name="Lucas S."/>
            <person name="Han C."/>
            <person name="Goodwin L."/>
            <person name="Pitluck S."/>
            <person name="Ivanova N."/>
            <person name="Ovchinikova G."/>
            <person name="Pati A."/>
            <person name="Chen A."/>
            <person name="Palaniappan K."/>
            <person name="Mavromatis K."/>
            <person name="Liolios K."/>
            <person name="Brettin T."/>
            <person name="Fiebig A."/>
            <person name="Rohde M."/>
            <person name="Abt B."/>
            <person name="Goker M."/>
            <person name="Detter J.C."/>
            <person name="Woyke T."/>
            <person name="Bristow J."/>
            <person name="Eisen J.A."/>
            <person name="Markowitz V."/>
            <person name="Hugenholtz P."/>
            <person name="Kyrpides N.C."/>
            <person name="Klenk H.P."/>
            <person name="Lapidus A."/>
        </authorList>
    </citation>
    <scope>NUCLEOTIDE SEQUENCE [LARGE SCALE GENOMIC DNA]</scope>
    <source>
        <strain evidence="3">DSM 44963</strain>
    </source>
</reference>
<dbReference type="STRING" id="485913.Krac_7577"/>
<evidence type="ECO:0000256" key="1">
    <source>
        <dbReference type="SAM" id="Phobius"/>
    </source>
</evidence>
<feature type="transmembrane region" description="Helical" evidence="1">
    <location>
        <begin position="274"/>
        <end position="296"/>
    </location>
</feature>
<organism evidence="2 3">
    <name type="scientific">Ktedonobacter racemifer DSM 44963</name>
    <dbReference type="NCBI Taxonomy" id="485913"/>
    <lineage>
        <taxon>Bacteria</taxon>
        <taxon>Bacillati</taxon>
        <taxon>Chloroflexota</taxon>
        <taxon>Ktedonobacteria</taxon>
        <taxon>Ktedonobacterales</taxon>
        <taxon>Ktedonobacteraceae</taxon>
        <taxon>Ktedonobacter</taxon>
    </lineage>
</organism>
<evidence type="ECO:0000313" key="3">
    <source>
        <dbReference type="Proteomes" id="UP000004508"/>
    </source>
</evidence>
<feature type="transmembrane region" description="Helical" evidence="1">
    <location>
        <begin position="242"/>
        <end position="262"/>
    </location>
</feature>
<protein>
    <submittedName>
        <fullName evidence="2">Uncharacterized protein</fullName>
    </submittedName>
</protein>
<name>D6TKI5_KTERA</name>
<dbReference type="InParanoid" id="D6TKI5"/>
<dbReference type="eggNOG" id="COG1864">
    <property type="taxonomic scope" value="Bacteria"/>
</dbReference>
<keyword evidence="1" id="KW-0812">Transmembrane</keyword>
<gene>
    <name evidence="2" type="ORF">Krac_7577</name>
</gene>
<comment type="caution">
    <text evidence="2">The sequence shown here is derived from an EMBL/GenBank/DDBJ whole genome shotgun (WGS) entry which is preliminary data.</text>
</comment>
<keyword evidence="1" id="KW-0472">Membrane</keyword>
<accession>D6TKI5</accession>